<evidence type="ECO:0000313" key="2">
    <source>
        <dbReference type="EMBL" id="KAA1090405.1"/>
    </source>
</evidence>
<accession>A0A5B0NM49</accession>
<dbReference type="PANTHER" id="PTHR33096:SF1">
    <property type="entry name" value="CXC1-LIKE CYSTEINE CLUSTER ASSOCIATED WITH KDZ TRANSPOSASES DOMAIN-CONTAINING PROTEIN"/>
    <property type="match status" value="1"/>
</dbReference>
<evidence type="ECO:0000313" key="4">
    <source>
        <dbReference type="Proteomes" id="UP000324748"/>
    </source>
</evidence>
<dbReference type="EMBL" id="VSWC01000040">
    <property type="protein sequence ID" value="KAA1105753.1"/>
    <property type="molecule type" value="Genomic_DNA"/>
</dbReference>
<dbReference type="EMBL" id="VDEP01000385">
    <property type="protein sequence ID" value="KAA1090405.1"/>
    <property type="molecule type" value="Genomic_DNA"/>
</dbReference>
<feature type="domain" description="CxC1-like cysteine cluster associated with KDZ transposases" evidence="1">
    <location>
        <begin position="143"/>
        <end position="248"/>
    </location>
</feature>
<organism evidence="2 5">
    <name type="scientific">Puccinia graminis f. sp. tritici</name>
    <dbReference type="NCBI Taxonomy" id="56615"/>
    <lineage>
        <taxon>Eukaryota</taxon>
        <taxon>Fungi</taxon>
        <taxon>Dikarya</taxon>
        <taxon>Basidiomycota</taxon>
        <taxon>Pucciniomycotina</taxon>
        <taxon>Pucciniomycetes</taxon>
        <taxon>Pucciniales</taxon>
        <taxon>Pucciniaceae</taxon>
        <taxon>Puccinia</taxon>
    </lineage>
</organism>
<proteinExistence type="predicted"/>
<dbReference type="Proteomes" id="UP000325313">
    <property type="component" value="Unassembled WGS sequence"/>
</dbReference>
<gene>
    <name evidence="3" type="ORF">PGT21_017575</name>
    <name evidence="2" type="ORF">PGTUg99_004111</name>
</gene>
<protein>
    <recommendedName>
        <fullName evidence="1">CxC1-like cysteine cluster associated with KDZ transposases domain-containing protein</fullName>
    </recommendedName>
</protein>
<evidence type="ECO:0000259" key="1">
    <source>
        <dbReference type="Pfam" id="PF18802"/>
    </source>
</evidence>
<evidence type="ECO:0000313" key="5">
    <source>
        <dbReference type="Proteomes" id="UP000325313"/>
    </source>
</evidence>
<dbReference type="PANTHER" id="PTHR33096">
    <property type="entry name" value="CXC2 DOMAIN-CONTAINING PROTEIN"/>
    <property type="match status" value="1"/>
</dbReference>
<keyword evidence="4" id="KW-1185">Reference proteome</keyword>
<dbReference type="Pfam" id="PF18802">
    <property type="entry name" value="CxC1"/>
    <property type="match status" value="1"/>
</dbReference>
<evidence type="ECO:0000313" key="3">
    <source>
        <dbReference type="EMBL" id="KAA1105753.1"/>
    </source>
</evidence>
<comment type="caution">
    <text evidence="2">The sequence shown here is derived from an EMBL/GenBank/DDBJ whole genome shotgun (WGS) entry which is preliminary data.</text>
</comment>
<dbReference type="InterPro" id="IPR040521">
    <property type="entry name" value="KDZ"/>
</dbReference>
<dbReference type="AlphaFoldDB" id="A0A5B0NM49"/>
<dbReference type="OrthoDB" id="2505259at2759"/>
<dbReference type="InterPro" id="IPR041320">
    <property type="entry name" value="CxC1"/>
</dbReference>
<name>A0A5B0NM49_PUCGR</name>
<dbReference type="Proteomes" id="UP000324748">
    <property type="component" value="Unassembled WGS sequence"/>
</dbReference>
<reference evidence="4 5" key="1">
    <citation type="submission" date="2019-05" db="EMBL/GenBank/DDBJ databases">
        <title>Emergence of the Ug99 lineage of the wheat stem rust pathogen through somatic hybridization.</title>
        <authorList>
            <person name="Li F."/>
            <person name="Upadhyaya N.M."/>
            <person name="Sperschneider J."/>
            <person name="Matny O."/>
            <person name="Nguyen-Phuc H."/>
            <person name="Mago R."/>
            <person name="Raley C."/>
            <person name="Miller M.E."/>
            <person name="Silverstein K.A.T."/>
            <person name="Henningsen E."/>
            <person name="Hirsch C.D."/>
            <person name="Visser B."/>
            <person name="Pretorius Z.A."/>
            <person name="Steffenson B.J."/>
            <person name="Schwessinger B."/>
            <person name="Dodds P.N."/>
            <person name="Figueroa M."/>
        </authorList>
    </citation>
    <scope>NUCLEOTIDE SEQUENCE [LARGE SCALE GENOMIC DNA]</scope>
    <source>
        <strain evidence="3">21-0</strain>
        <strain evidence="2 5">Ug99</strain>
    </source>
</reference>
<sequence>MARNRHNRPNTISNYLITDTSRRSRTQAAQRRDQAQELAERNAFLQEVSIAQELGIVDSNYAQQIGGPPPDVEHDHLLFEPLIGSYLGHELDATEVELPCTAHAAYHRARRYAEARERLSEQWTELEQRATATFLLCQKSTKNWTLMPTTFALPPNVCTCDPINVQVRNMDIFDINYQHSAAKVPFCVCTPDVIRLIHYGYIASSPEIPRTAFSIRLLQFHDFLWQSAVVSASSFVQALSRFLETRSNTPLYARGGKYRKRDLRVPFSHSVDLFAQIQVLQQKILDDGLEHASTDQWANKCPQCFGPSKHEVKADAQEPNFIIALDGNFQQRHYAYASKDNPPESKYPSSFIPPSKIINIASTFAATDTSAVGIDPPCSDVHKAANNTRGETTWEKCDDNGLFASACRHDIPLMFANIYKTGEKLYYPVAIIRNLLADFPQHKVGILYDLGCHLERHVIRRGVLDDRLADLQFGTSVFHAYVHEWSCQVKYNPRLNKWWGLSDGEGLERLWAFMSPLISSLRVSTRLHHLTAIQRRSDYHTKQLNEKAAHWLLQKTEHAEQVIASAREALTQLYRTPNSYAPGSNYTSEYLEQQWREEKDYHLNTNLTSERQQLELGRLLCLEEDLNRAWQSMSNAMTPEQVLSRTNTCVTVRRLLEAQRSLVGTTGVADNLPVSQRDKLAMVWYTKSELRKAFLALVEEKEPLLRVCRPGESSTLGTRGQQKILEALRKRAASLRENLENYNRLTHEFIESNPDRPAPPTMDYTNLLELRPDDMFWNDGLFTNANEPWAVDPLTQRGIRHLASFQRGVEEVRRLGWEVRRLMRWATNRHVQLLTNLKSLLQIPNDTGRLPPEVQALVGHSHLATSEVVSERIKAAQLLVHSAFIELGSLQIDWHIKLPEVFAKTPTQQEDTTLLQMWTAQINRIKLAIEYRLFSAIPGDVTEALVHVLTGVQHIPLPSAIVETPDGEESEEEEAYHAEVENILSATMQAELEQAG</sequence>
<dbReference type="Pfam" id="PF18758">
    <property type="entry name" value="KDZ"/>
    <property type="match status" value="1"/>
</dbReference>